<dbReference type="PANTHER" id="PTHR13774">
    <property type="entry name" value="PHENAZINE BIOSYNTHESIS PROTEIN"/>
    <property type="match status" value="1"/>
</dbReference>
<dbReference type="SUPFAM" id="SSF54506">
    <property type="entry name" value="Diaminopimelate epimerase-like"/>
    <property type="match status" value="1"/>
</dbReference>
<evidence type="ECO:0000313" key="2">
    <source>
        <dbReference type="Proteomes" id="UP001519342"/>
    </source>
</evidence>
<dbReference type="PIRSF" id="PIRSF016184">
    <property type="entry name" value="PhzC_PhzF"/>
    <property type="match status" value="1"/>
</dbReference>
<keyword evidence="2" id="KW-1185">Reference proteome</keyword>
<dbReference type="EMBL" id="JAGGKS010000001">
    <property type="protein sequence ID" value="MBP1924297.1"/>
    <property type="molecule type" value="Genomic_DNA"/>
</dbReference>
<accession>A0ABS4G9T5</accession>
<dbReference type="NCBIfam" id="TIGR00654">
    <property type="entry name" value="PhzF_family"/>
    <property type="match status" value="1"/>
</dbReference>
<sequence>MGRGISGASYMKRYSYKKIDAFTSEKSMGNPAACVFFEDNETLTEGEMLYIAKQHKGFVSEMVYCGKSDTADFKLTYYSSECEVDFCGHGTIACMYELINSNAQLKSKKEIIIETNKKGNLCVFNEIEKDNAVYITAPKPVYKGTKLTSEIIADQLGISVSSINIEKPIDLINAGLSTLIVPIRTLKDEVNIFPNEKELKKFCQDNEIDIVLIYSSETDNNGYYMHTRVFAPKFGYLEDPATGSGNSAFGYYLLKNNMWNGDSISIEQGGIDRIYNEVKLLFQNNCVLFGGRATIRIVGDYYL</sequence>
<reference evidence="1 2" key="1">
    <citation type="submission" date="2021-03" db="EMBL/GenBank/DDBJ databases">
        <title>Genomic Encyclopedia of Type Strains, Phase IV (KMG-IV): sequencing the most valuable type-strain genomes for metagenomic binning, comparative biology and taxonomic classification.</title>
        <authorList>
            <person name="Goeker M."/>
        </authorList>
    </citation>
    <scope>NUCLEOTIDE SEQUENCE [LARGE SCALE GENOMIC DNA]</scope>
    <source>
        <strain evidence="1 2">DSM 24004</strain>
    </source>
</reference>
<dbReference type="Proteomes" id="UP001519342">
    <property type="component" value="Unassembled WGS sequence"/>
</dbReference>
<proteinExistence type="predicted"/>
<dbReference type="RefSeq" id="WP_245210254.1">
    <property type="nucleotide sequence ID" value="NZ_JAGGKS010000001.1"/>
</dbReference>
<organism evidence="1 2">
    <name type="scientific">Sedimentibacter acidaminivorans</name>
    <dbReference type="NCBI Taxonomy" id="913099"/>
    <lineage>
        <taxon>Bacteria</taxon>
        <taxon>Bacillati</taxon>
        <taxon>Bacillota</taxon>
        <taxon>Tissierellia</taxon>
        <taxon>Sedimentibacter</taxon>
    </lineage>
</organism>
<protein>
    <submittedName>
        <fullName evidence="1">PhzF family phenazine biosynthesis protein</fullName>
    </submittedName>
</protein>
<name>A0ABS4G9T5_9FIRM</name>
<dbReference type="InterPro" id="IPR003719">
    <property type="entry name" value="Phenazine_PhzF-like"/>
</dbReference>
<evidence type="ECO:0000313" key="1">
    <source>
        <dbReference type="EMBL" id="MBP1924297.1"/>
    </source>
</evidence>
<dbReference type="Gene3D" id="3.10.310.10">
    <property type="entry name" value="Diaminopimelate Epimerase, Chain A, domain 1"/>
    <property type="match status" value="2"/>
</dbReference>
<comment type="caution">
    <text evidence="1">The sequence shown here is derived from an EMBL/GenBank/DDBJ whole genome shotgun (WGS) entry which is preliminary data.</text>
</comment>
<gene>
    <name evidence="1" type="ORF">J2Z76_000150</name>
</gene>
<dbReference type="Pfam" id="PF02567">
    <property type="entry name" value="PhzC-PhzF"/>
    <property type="match status" value="1"/>
</dbReference>